<feature type="domain" description="Guanylate cyclase" evidence="21">
    <location>
        <begin position="462"/>
        <end position="593"/>
    </location>
</feature>
<keyword evidence="13 18" id="KW-0456">Lyase</keyword>
<keyword evidence="11" id="KW-0115">cAMP biosynthesis</keyword>
<dbReference type="Proteomes" id="UP000610746">
    <property type="component" value="Unassembled WGS sequence"/>
</dbReference>
<keyword evidence="5 19" id="KW-0812">Transmembrane</keyword>
<evidence type="ECO:0000256" key="4">
    <source>
        <dbReference type="ARBA" id="ARBA00021420"/>
    </source>
</evidence>
<evidence type="ECO:0000256" key="3">
    <source>
        <dbReference type="ARBA" id="ARBA00012201"/>
    </source>
</evidence>
<evidence type="ECO:0000256" key="2">
    <source>
        <dbReference type="ARBA" id="ARBA00004370"/>
    </source>
</evidence>
<feature type="chain" id="PRO_5035311343" description="Adenylate cyclase" evidence="20">
    <location>
        <begin position="20"/>
        <end position="642"/>
    </location>
</feature>
<keyword evidence="6" id="KW-0479">Metal-binding</keyword>
<dbReference type="Gene3D" id="1.25.40.10">
    <property type="entry name" value="Tetratricopeptide repeat domain"/>
    <property type="match status" value="2"/>
</dbReference>
<evidence type="ECO:0000256" key="15">
    <source>
        <dbReference type="ARBA" id="ARBA00032637"/>
    </source>
</evidence>
<dbReference type="Pfam" id="PF13181">
    <property type="entry name" value="TPR_8"/>
    <property type="match status" value="1"/>
</dbReference>
<dbReference type="AlphaFoldDB" id="A0A8J8K6S9"/>
<keyword evidence="20" id="KW-0732">Signal</keyword>
<evidence type="ECO:0000313" key="23">
    <source>
        <dbReference type="Proteomes" id="UP000610746"/>
    </source>
</evidence>
<dbReference type="GO" id="GO:0046872">
    <property type="term" value="F:metal ion binding"/>
    <property type="evidence" value="ECO:0007669"/>
    <property type="project" value="UniProtKB-KW"/>
</dbReference>
<dbReference type="PROSITE" id="PS00452">
    <property type="entry name" value="GUANYLATE_CYCLASE_1"/>
    <property type="match status" value="1"/>
</dbReference>
<evidence type="ECO:0000256" key="13">
    <source>
        <dbReference type="ARBA" id="ARBA00023239"/>
    </source>
</evidence>
<feature type="repeat" description="TPR" evidence="17">
    <location>
        <begin position="113"/>
        <end position="146"/>
    </location>
</feature>
<keyword evidence="23" id="KW-1185">Reference proteome</keyword>
<evidence type="ECO:0000256" key="5">
    <source>
        <dbReference type="ARBA" id="ARBA00022692"/>
    </source>
</evidence>
<keyword evidence="8" id="KW-0067">ATP-binding</keyword>
<evidence type="ECO:0000256" key="8">
    <source>
        <dbReference type="ARBA" id="ARBA00022840"/>
    </source>
</evidence>
<evidence type="ECO:0000256" key="1">
    <source>
        <dbReference type="ARBA" id="ARBA00001593"/>
    </source>
</evidence>
<dbReference type="EMBL" id="JABSNO010000002">
    <property type="protein sequence ID" value="NRS91278.1"/>
    <property type="molecule type" value="Genomic_DNA"/>
</dbReference>
<feature type="signal peptide" evidence="20">
    <location>
        <begin position="1"/>
        <end position="19"/>
    </location>
</feature>
<reference evidence="22" key="1">
    <citation type="submission" date="2020-05" db="EMBL/GenBank/DDBJ databases">
        <title>Genomic Encyclopedia of Type Strains, Phase IV (KMG-V): Genome sequencing to study the core and pangenomes of soil and plant-associated prokaryotes.</title>
        <authorList>
            <person name="Whitman W."/>
        </authorList>
    </citation>
    <scope>NUCLEOTIDE SEQUENCE</scope>
    <source>
        <strain evidence="22">16F</strain>
    </source>
</reference>
<dbReference type="GO" id="GO:0070482">
    <property type="term" value="P:response to oxygen levels"/>
    <property type="evidence" value="ECO:0007669"/>
    <property type="project" value="TreeGrafter"/>
</dbReference>
<evidence type="ECO:0000256" key="6">
    <source>
        <dbReference type="ARBA" id="ARBA00022723"/>
    </source>
</evidence>
<comment type="catalytic activity">
    <reaction evidence="1">
        <text>ATP = 3',5'-cyclic AMP + diphosphate</text>
        <dbReference type="Rhea" id="RHEA:15389"/>
        <dbReference type="ChEBI" id="CHEBI:30616"/>
        <dbReference type="ChEBI" id="CHEBI:33019"/>
        <dbReference type="ChEBI" id="CHEBI:58165"/>
        <dbReference type="EC" id="4.6.1.1"/>
    </reaction>
</comment>
<dbReference type="InterPro" id="IPR019734">
    <property type="entry name" value="TPR_rpt"/>
</dbReference>
<dbReference type="InterPro" id="IPR018297">
    <property type="entry name" value="A/G_cyclase_CS"/>
</dbReference>
<accession>A0A8J8K6S9</accession>
<evidence type="ECO:0000256" key="19">
    <source>
        <dbReference type="SAM" id="Phobius"/>
    </source>
</evidence>
<evidence type="ECO:0000256" key="17">
    <source>
        <dbReference type="PROSITE-ProRule" id="PRU00339"/>
    </source>
</evidence>
<keyword evidence="12 19" id="KW-0472">Membrane</keyword>
<dbReference type="GO" id="GO:0005886">
    <property type="term" value="C:plasma membrane"/>
    <property type="evidence" value="ECO:0007669"/>
    <property type="project" value="UniProtKB-ARBA"/>
</dbReference>
<comment type="similarity">
    <text evidence="18">Belongs to the adenylyl cyclase class-4/guanylyl cyclase family.</text>
</comment>
<organism evidence="22 23">
    <name type="scientific">Frigoriflavimonas asaccharolytica</name>
    <dbReference type="NCBI Taxonomy" id="2735899"/>
    <lineage>
        <taxon>Bacteria</taxon>
        <taxon>Pseudomonadati</taxon>
        <taxon>Bacteroidota</taxon>
        <taxon>Flavobacteriia</taxon>
        <taxon>Flavobacteriales</taxon>
        <taxon>Weeksellaceae</taxon>
        <taxon>Frigoriflavimonas</taxon>
    </lineage>
</organism>
<comment type="subunit">
    <text evidence="16">Homodimer. Can also exist as monomer.</text>
</comment>
<dbReference type="SMART" id="SM00044">
    <property type="entry name" value="CYCc"/>
    <property type="match status" value="1"/>
</dbReference>
<dbReference type="Gene3D" id="3.30.70.1230">
    <property type="entry name" value="Nucleotide cyclase"/>
    <property type="match status" value="1"/>
</dbReference>
<keyword evidence="9" id="KW-0460">Magnesium</keyword>
<comment type="caution">
    <text evidence="22">The sequence shown here is derived from an EMBL/GenBank/DDBJ whole genome shotgun (WGS) entry which is preliminary data.</text>
</comment>
<dbReference type="InterPro" id="IPR029787">
    <property type="entry name" value="Nucleotide_cyclase"/>
</dbReference>
<evidence type="ECO:0000256" key="7">
    <source>
        <dbReference type="ARBA" id="ARBA00022741"/>
    </source>
</evidence>
<proteinExistence type="inferred from homology"/>
<evidence type="ECO:0000256" key="11">
    <source>
        <dbReference type="ARBA" id="ARBA00022998"/>
    </source>
</evidence>
<dbReference type="EC" id="4.6.1.1" evidence="3"/>
<dbReference type="SUPFAM" id="SSF55073">
    <property type="entry name" value="Nucleotide cyclase"/>
    <property type="match status" value="1"/>
</dbReference>
<dbReference type="FunFam" id="3.30.70.1230:FF:000033">
    <property type="entry name" value="Adenylate cyclase"/>
    <property type="match status" value="1"/>
</dbReference>
<dbReference type="SMART" id="SM00028">
    <property type="entry name" value="TPR"/>
    <property type="match status" value="6"/>
</dbReference>
<sequence length="642" mass="73247">MKCKFIATILVLFCYQIQAQNLQNSTIYTKKTADSLTKVATKLQDIGKSSETFPYFEKILKFYQQNNSNKEIGDTFTLISYSYYNLGEYKKAIEYNEKALIEFRKIKFNKGIAMGMNNNGGIYYYIGNYPKALDLYKKSLSISKNIGDEKMAASTMQNIGGIYARNKDYQSSLKYYDQAKKTFIKLNDHLSLAKLYLSTGYSYMQLDDDRSAESYFNNGINLAKKTGEKDVEMDVLLNQSELYFKNKDYQNALLKNKLSLTLANELNNLQYKTENTVAIGNIYNKLGFHKVAIEKCKEGLNLAEKLESNLSKKKACNCLYEAYKKTGNDKLALQFYEKTSVFQDSLKVEETTNSLMQMEFDNQNLKDSLNFAKKQNISRLKNNEVVSQKEKQRNIGLISLGLVFLIATALWSRLNFVRKSKNSLQIEKDRSDKLLLNILPEEIAEELKEKGSVVARDFELATILFTDFKSFTKTAETMTPQDLVEEINTCFKAFDIITEKHSIEKIKTIGDAYMAVGGVPIPDEASLLNIVLAGLEMQEFVKNRKQENELLNKPAFEMRVGIHAGPIIAGIVGIKKFQYDIWGNTVNIASRLESNGVVGKVNISEAIYNYLKDNPDLVFEYRGKIEVKGKGEINMYFVEKKI</sequence>
<evidence type="ECO:0000256" key="18">
    <source>
        <dbReference type="RuleBase" id="RU000405"/>
    </source>
</evidence>
<dbReference type="InterPro" id="IPR001054">
    <property type="entry name" value="A/G_cyclase"/>
</dbReference>
<dbReference type="GO" id="GO:0008074">
    <property type="term" value="C:guanylate cyclase complex, soluble"/>
    <property type="evidence" value="ECO:0007669"/>
    <property type="project" value="TreeGrafter"/>
</dbReference>
<dbReference type="PROSITE" id="PS50005">
    <property type="entry name" value="TPR"/>
    <property type="match status" value="1"/>
</dbReference>
<evidence type="ECO:0000259" key="21">
    <source>
        <dbReference type="PROSITE" id="PS50125"/>
    </source>
</evidence>
<dbReference type="GO" id="GO:0006171">
    <property type="term" value="P:cAMP biosynthetic process"/>
    <property type="evidence" value="ECO:0007669"/>
    <property type="project" value="UniProtKB-KW"/>
</dbReference>
<evidence type="ECO:0000256" key="16">
    <source>
        <dbReference type="ARBA" id="ARBA00064436"/>
    </source>
</evidence>
<dbReference type="RefSeq" id="WP_173777913.1">
    <property type="nucleotide sequence ID" value="NZ_JABSNO010000002.1"/>
</dbReference>
<dbReference type="CDD" id="cd07302">
    <property type="entry name" value="CHD"/>
    <property type="match status" value="1"/>
</dbReference>
<dbReference type="Pfam" id="PF13424">
    <property type="entry name" value="TPR_12"/>
    <property type="match status" value="1"/>
</dbReference>
<keyword evidence="7" id="KW-0547">Nucleotide-binding</keyword>
<evidence type="ECO:0000256" key="10">
    <source>
        <dbReference type="ARBA" id="ARBA00022989"/>
    </source>
</evidence>
<keyword evidence="17" id="KW-0802">TPR repeat</keyword>
<dbReference type="Pfam" id="PF00211">
    <property type="entry name" value="Guanylate_cyc"/>
    <property type="match status" value="1"/>
</dbReference>
<protein>
    <recommendedName>
        <fullName evidence="4">Adenylate cyclase</fullName>
        <ecNumber evidence="3">4.6.1.1</ecNumber>
    </recommendedName>
    <alternativeName>
        <fullName evidence="14">ATP pyrophosphate-lyase</fullName>
    </alternativeName>
    <alternativeName>
        <fullName evidence="15">Adenylyl cyclase</fullName>
    </alternativeName>
</protein>
<evidence type="ECO:0000256" key="20">
    <source>
        <dbReference type="SAM" id="SignalP"/>
    </source>
</evidence>
<dbReference type="GO" id="GO:0004016">
    <property type="term" value="F:adenylate cyclase activity"/>
    <property type="evidence" value="ECO:0007669"/>
    <property type="project" value="UniProtKB-EC"/>
</dbReference>
<dbReference type="GO" id="GO:0004383">
    <property type="term" value="F:guanylate cyclase activity"/>
    <property type="evidence" value="ECO:0007669"/>
    <property type="project" value="TreeGrafter"/>
</dbReference>
<comment type="subcellular location">
    <subcellularLocation>
        <location evidence="2">Membrane</location>
    </subcellularLocation>
</comment>
<dbReference type="PANTHER" id="PTHR45655:SF13">
    <property type="entry name" value="SOLUBLE GUANYLATE CYCLASE GCY-32-RELATED"/>
    <property type="match status" value="1"/>
</dbReference>
<dbReference type="GO" id="GO:0005524">
    <property type="term" value="F:ATP binding"/>
    <property type="evidence" value="ECO:0007669"/>
    <property type="project" value="UniProtKB-KW"/>
</dbReference>
<evidence type="ECO:0000313" key="22">
    <source>
        <dbReference type="EMBL" id="NRS91278.1"/>
    </source>
</evidence>
<dbReference type="PANTHER" id="PTHR45655">
    <property type="entry name" value="GUANYLATE CYCLASE SOLUBLE SUBUNIT BETA-2"/>
    <property type="match status" value="1"/>
</dbReference>
<dbReference type="SUPFAM" id="SSF48452">
    <property type="entry name" value="TPR-like"/>
    <property type="match status" value="2"/>
</dbReference>
<name>A0A8J8K6S9_9FLAO</name>
<gene>
    <name evidence="22" type="ORF">HNQ03_000344</name>
</gene>
<evidence type="ECO:0000256" key="12">
    <source>
        <dbReference type="ARBA" id="ARBA00023136"/>
    </source>
</evidence>
<evidence type="ECO:0000256" key="14">
    <source>
        <dbReference type="ARBA" id="ARBA00032597"/>
    </source>
</evidence>
<dbReference type="GO" id="GO:0019934">
    <property type="term" value="P:cGMP-mediated signaling"/>
    <property type="evidence" value="ECO:0007669"/>
    <property type="project" value="TreeGrafter"/>
</dbReference>
<evidence type="ECO:0000256" key="9">
    <source>
        <dbReference type="ARBA" id="ARBA00022842"/>
    </source>
</evidence>
<dbReference type="InterPro" id="IPR011990">
    <property type="entry name" value="TPR-like_helical_dom_sf"/>
</dbReference>
<keyword evidence="10 19" id="KW-1133">Transmembrane helix</keyword>
<feature type="transmembrane region" description="Helical" evidence="19">
    <location>
        <begin position="395"/>
        <end position="414"/>
    </location>
</feature>
<dbReference type="PROSITE" id="PS50125">
    <property type="entry name" value="GUANYLATE_CYCLASE_2"/>
    <property type="match status" value="1"/>
</dbReference>